<comment type="caution">
    <text evidence="2">The sequence shown here is derived from an EMBL/GenBank/DDBJ whole genome shotgun (WGS) entry which is preliminary data.</text>
</comment>
<evidence type="ECO:0000313" key="2">
    <source>
        <dbReference type="EMBL" id="MFC5403714.1"/>
    </source>
</evidence>
<dbReference type="InterPro" id="IPR035903">
    <property type="entry name" value="HesB-like_dom_sf"/>
</dbReference>
<keyword evidence="3" id="KW-1185">Reference proteome</keyword>
<sequence>MISIEWSDEAVKEIRAKYGEHATVWKLVSDTEGCGCAMNGVPALWAIKEPVPGDLLADSNAFDVWYEQRHEVFFEERLRLTYRSDIRAFALVSDSQIYSNRLRLEDRRTATADV</sequence>
<evidence type="ECO:0000259" key="1">
    <source>
        <dbReference type="Pfam" id="PF01521"/>
    </source>
</evidence>
<dbReference type="Gene3D" id="2.60.300.12">
    <property type="entry name" value="HesB-like domain"/>
    <property type="match status" value="1"/>
</dbReference>
<dbReference type="Proteomes" id="UP001596113">
    <property type="component" value="Unassembled WGS sequence"/>
</dbReference>
<dbReference type="Pfam" id="PF01521">
    <property type="entry name" value="Fe-S_biosyn"/>
    <property type="match status" value="1"/>
</dbReference>
<protein>
    <submittedName>
        <fullName evidence="2">Iron-sulfur cluster biosynthesis family protein</fullName>
    </submittedName>
</protein>
<accession>A0ABW0HT27</accession>
<gene>
    <name evidence="2" type="ORF">ACFPOF_13300</name>
</gene>
<dbReference type="SUPFAM" id="SSF89360">
    <property type="entry name" value="HesB-like domain"/>
    <property type="match status" value="1"/>
</dbReference>
<dbReference type="EMBL" id="JBHSMI010000025">
    <property type="protein sequence ID" value="MFC5403714.1"/>
    <property type="molecule type" value="Genomic_DNA"/>
</dbReference>
<dbReference type="InterPro" id="IPR000361">
    <property type="entry name" value="ATAP_core_dom"/>
</dbReference>
<name>A0ABW0HT27_9BACL</name>
<organism evidence="2 3">
    <name type="scientific">Cohnella soli</name>
    <dbReference type="NCBI Taxonomy" id="425005"/>
    <lineage>
        <taxon>Bacteria</taxon>
        <taxon>Bacillati</taxon>
        <taxon>Bacillota</taxon>
        <taxon>Bacilli</taxon>
        <taxon>Bacillales</taxon>
        <taxon>Paenibacillaceae</taxon>
        <taxon>Cohnella</taxon>
    </lineage>
</organism>
<evidence type="ECO:0000313" key="3">
    <source>
        <dbReference type="Proteomes" id="UP001596113"/>
    </source>
</evidence>
<reference evidence="3" key="1">
    <citation type="journal article" date="2019" name="Int. J. Syst. Evol. Microbiol.">
        <title>The Global Catalogue of Microorganisms (GCM) 10K type strain sequencing project: providing services to taxonomists for standard genome sequencing and annotation.</title>
        <authorList>
            <consortium name="The Broad Institute Genomics Platform"/>
            <consortium name="The Broad Institute Genome Sequencing Center for Infectious Disease"/>
            <person name="Wu L."/>
            <person name="Ma J."/>
        </authorList>
    </citation>
    <scope>NUCLEOTIDE SEQUENCE [LARGE SCALE GENOMIC DNA]</scope>
    <source>
        <strain evidence="3">CGMCC 1.18575</strain>
    </source>
</reference>
<proteinExistence type="predicted"/>
<feature type="domain" description="Core" evidence="1">
    <location>
        <begin position="4"/>
        <end position="105"/>
    </location>
</feature>
<dbReference type="RefSeq" id="WP_378133345.1">
    <property type="nucleotide sequence ID" value="NZ_JBHSMI010000025.1"/>
</dbReference>